<evidence type="ECO:0000256" key="5">
    <source>
        <dbReference type="ARBA" id="ARBA00022692"/>
    </source>
</evidence>
<keyword evidence="10 12" id="KW-0472">Membrane</keyword>
<feature type="chain" id="PRO_5022889371" description="PA domain-containing protein" evidence="13">
    <location>
        <begin position="30"/>
        <end position="537"/>
    </location>
</feature>
<dbReference type="EMBL" id="GHES01008444">
    <property type="protein sequence ID" value="MPA39003.1"/>
    <property type="molecule type" value="Transcribed_RNA"/>
</dbReference>
<protein>
    <recommendedName>
        <fullName evidence="14">PA domain-containing protein</fullName>
    </recommendedName>
</protein>
<proteinExistence type="inferred from homology"/>
<dbReference type="GO" id="GO:0042500">
    <property type="term" value="F:aspartic endopeptidase activity, intramembrane cleaving"/>
    <property type="evidence" value="ECO:0007669"/>
    <property type="project" value="InterPro"/>
</dbReference>
<evidence type="ECO:0000256" key="1">
    <source>
        <dbReference type="ARBA" id="ARBA00003012"/>
    </source>
</evidence>
<feature type="transmembrane region" description="Helical" evidence="12">
    <location>
        <begin position="324"/>
        <end position="342"/>
    </location>
</feature>
<feature type="transmembrane region" description="Helical" evidence="12">
    <location>
        <begin position="348"/>
        <end position="368"/>
    </location>
</feature>
<keyword evidence="9 12" id="KW-1133">Transmembrane helix</keyword>
<dbReference type="PANTHER" id="PTHR12174">
    <property type="entry name" value="SIGNAL PEPTIDE PEPTIDASE"/>
    <property type="match status" value="1"/>
</dbReference>
<evidence type="ECO:0000256" key="7">
    <source>
        <dbReference type="ARBA" id="ARBA00022753"/>
    </source>
</evidence>
<evidence type="ECO:0000256" key="13">
    <source>
        <dbReference type="SAM" id="SignalP"/>
    </source>
</evidence>
<feature type="transmembrane region" description="Helical" evidence="12">
    <location>
        <begin position="466"/>
        <end position="489"/>
    </location>
</feature>
<dbReference type="GO" id="GO:0098553">
    <property type="term" value="C:lumenal side of endoplasmic reticulum membrane"/>
    <property type="evidence" value="ECO:0007669"/>
    <property type="project" value="TreeGrafter"/>
</dbReference>
<keyword evidence="6 13" id="KW-0732">Signal</keyword>
<dbReference type="InterPro" id="IPR006639">
    <property type="entry name" value="Preselin/SPP"/>
</dbReference>
<dbReference type="GO" id="GO:0005765">
    <property type="term" value="C:lysosomal membrane"/>
    <property type="evidence" value="ECO:0007669"/>
    <property type="project" value="TreeGrafter"/>
</dbReference>
<keyword evidence="7" id="KW-0967">Endosome</keyword>
<dbReference type="GO" id="GO:0098554">
    <property type="term" value="C:cytoplasmic side of endoplasmic reticulum membrane"/>
    <property type="evidence" value="ECO:0007669"/>
    <property type="project" value="TreeGrafter"/>
</dbReference>
<comment type="function">
    <text evidence="1">Intramembrane-cleaving aspartic protease (I-CLiP) that cleaves type II membrane signal peptides in the hydrophobic plane of the membrane.</text>
</comment>
<comment type="similarity">
    <text evidence="3">Belongs to the peptidase A22B family.</text>
</comment>
<keyword evidence="5 12" id="KW-0812">Transmembrane</keyword>
<dbReference type="Pfam" id="PF02225">
    <property type="entry name" value="PA"/>
    <property type="match status" value="1"/>
</dbReference>
<evidence type="ECO:0000256" key="8">
    <source>
        <dbReference type="ARBA" id="ARBA00022801"/>
    </source>
</evidence>
<feature type="transmembrane region" description="Helical" evidence="12">
    <location>
        <begin position="435"/>
        <end position="454"/>
    </location>
</feature>
<evidence type="ECO:0000256" key="11">
    <source>
        <dbReference type="ARBA" id="ARBA00023180"/>
    </source>
</evidence>
<organism evidence="15">
    <name type="scientific">Davidia involucrata</name>
    <name type="common">Dove tree</name>
    <dbReference type="NCBI Taxonomy" id="16924"/>
    <lineage>
        <taxon>Eukaryota</taxon>
        <taxon>Viridiplantae</taxon>
        <taxon>Streptophyta</taxon>
        <taxon>Embryophyta</taxon>
        <taxon>Tracheophyta</taxon>
        <taxon>Spermatophyta</taxon>
        <taxon>Magnoliopsida</taxon>
        <taxon>eudicotyledons</taxon>
        <taxon>Gunneridae</taxon>
        <taxon>Pentapetalae</taxon>
        <taxon>asterids</taxon>
        <taxon>Cornales</taxon>
        <taxon>Nyssaceae</taxon>
        <taxon>Davidia</taxon>
    </lineage>
</organism>
<feature type="transmembrane region" description="Helical" evidence="12">
    <location>
        <begin position="495"/>
        <end position="513"/>
    </location>
</feature>
<dbReference type="Gene3D" id="3.50.30.30">
    <property type="match status" value="1"/>
</dbReference>
<feature type="signal peptide" evidence="13">
    <location>
        <begin position="1"/>
        <end position="29"/>
    </location>
</feature>
<feature type="transmembrane region" description="Helical" evidence="12">
    <location>
        <begin position="375"/>
        <end position="393"/>
    </location>
</feature>
<comment type="subcellular location">
    <subcellularLocation>
        <location evidence="2">Endosome membrane</location>
        <topology evidence="2">Multi-pass membrane protein</topology>
    </subcellularLocation>
</comment>
<dbReference type="GO" id="GO:0010008">
    <property type="term" value="C:endosome membrane"/>
    <property type="evidence" value="ECO:0007669"/>
    <property type="project" value="UniProtKB-SubCell"/>
</dbReference>
<evidence type="ECO:0000256" key="2">
    <source>
        <dbReference type="ARBA" id="ARBA00004337"/>
    </source>
</evidence>
<keyword evidence="11" id="KW-0325">Glycoprotein</keyword>
<dbReference type="SMART" id="SM00730">
    <property type="entry name" value="PSN"/>
    <property type="match status" value="1"/>
</dbReference>
<keyword evidence="8" id="KW-0378">Hydrolase</keyword>
<dbReference type="InterPro" id="IPR007369">
    <property type="entry name" value="Peptidase_A22B_SPP"/>
</dbReference>
<feature type="transmembrane region" description="Helical" evidence="12">
    <location>
        <begin position="197"/>
        <end position="216"/>
    </location>
</feature>
<dbReference type="InterPro" id="IPR046450">
    <property type="entry name" value="PA_dom_sf"/>
</dbReference>
<dbReference type="InterPro" id="IPR003137">
    <property type="entry name" value="PA_domain"/>
</dbReference>
<dbReference type="Pfam" id="PF04258">
    <property type="entry name" value="Peptidase_A22B"/>
    <property type="match status" value="1"/>
</dbReference>
<evidence type="ECO:0000256" key="6">
    <source>
        <dbReference type="ARBA" id="ARBA00022729"/>
    </source>
</evidence>
<dbReference type="SUPFAM" id="SSF52025">
    <property type="entry name" value="PA domain"/>
    <property type="match status" value="1"/>
</dbReference>
<evidence type="ECO:0000256" key="9">
    <source>
        <dbReference type="ARBA" id="ARBA00022989"/>
    </source>
</evidence>
<name>A0A5B6Z7G5_DAVIN</name>
<evidence type="ECO:0000256" key="4">
    <source>
        <dbReference type="ARBA" id="ARBA00022670"/>
    </source>
</evidence>
<evidence type="ECO:0000256" key="10">
    <source>
        <dbReference type="ARBA" id="ARBA00023136"/>
    </source>
</evidence>
<feature type="transmembrane region" description="Helical" evidence="12">
    <location>
        <begin position="256"/>
        <end position="274"/>
    </location>
</feature>
<sequence length="537" mass="58300">MAMAMASSLRFFAIIVFGIFLFSISIAAADDISHNDGSAPKSSPSCNRDFRLVKVVNWVNGVEGETLGGLSASFSAEMPTHAKEGLRLSAVFPNPLNCCSSSSSKLSGSVVLSQRGDCGFTTKAEVAQSGRAAGLLVINDKEDLFEMVCSENDTTLNITIPVVMIPKSGGEAINRSIAGGGRVELLIYSPNRPIVDFSVVFLWLMAVGTIACASLWSEFTAEHNDEIYNDVSPKESSGTVKDDEEEGVLDLTAKTAIVFVITASIFLVLLYLFMSSWFVWLLIVLFCIGGVQGMHACIVPLLARKCKKCGRKTVNFPLLGEVSVLSLVVLLFCLAFAIFWAANRKASYSWVGQDVLGICLMITVLQMARLPNIKVATVLLCCAFLYDIFWVFLSPLIFKDSVMIAVARGDNGGGESIPMLLRIPRLFDPWGGYDMIGFGDVLFPGLLVSFAFRYDKANKKGILNGYFLWLVIGYGFGLLFTYLGLYLMNGHGQPALLYLVPCTLGVVVILGFVRGEMNHLWNYGTESSSSMVPSGEA</sequence>
<dbReference type="AlphaFoldDB" id="A0A5B6Z7G5"/>
<evidence type="ECO:0000259" key="14">
    <source>
        <dbReference type="Pfam" id="PF02225"/>
    </source>
</evidence>
<keyword evidence="4" id="KW-0645">Protease</keyword>
<dbReference type="PANTHER" id="PTHR12174:SF90">
    <property type="entry name" value="SIGNAL PEPTIDE PEPTIDASE-LIKE 3"/>
    <property type="match status" value="1"/>
</dbReference>
<evidence type="ECO:0000313" key="15">
    <source>
        <dbReference type="EMBL" id="MPA39003.1"/>
    </source>
</evidence>
<dbReference type="FunFam" id="3.50.30.30:FF:000007">
    <property type="entry name" value="Signal peptide peptidase-like 3"/>
    <property type="match status" value="1"/>
</dbReference>
<dbReference type="GO" id="GO:0033619">
    <property type="term" value="P:membrane protein proteolysis"/>
    <property type="evidence" value="ECO:0007669"/>
    <property type="project" value="TreeGrafter"/>
</dbReference>
<evidence type="ECO:0000256" key="12">
    <source>
        <dbReference type="SAM" id="Phobius"/>
    </source>
</evidence>
<feature type="transmembrane region" description="Helical" evidence="12">
    <location>
        <begin position="280"/>
        <end position="303"/>
    </location>
</feature>
<gene>
    <name evidence="15" type="ORF">Din_008444</name>
</gene>
<feature type="domain" description="PA" evidence="14">
    <location>
        <begin position="97"/>
        <end position="173"/>
    </location>
</feature>
<accession>A0A5B6Z7G5</accession>
<dbReference type="GO" id="GO:0030660">
    <property type="term" value="C:Golgi-associated vesicle membrane"/>
    <property type="evidence" value="ECO:0007669"/>
    <property type="project" value="TreeGrafter"/>
</dbReference>
<evidence type="ECO:0000256" key="3">
    <source>
        <dbReference type="ARBA" id="ARBA00006859"/>
    </source>
</evidence>
<reference evidence="15" key="1">
    <citation type="submission" date="2019-08" db="EMBL/GenBank/DDBJ databases">
        <title>Reference gene set and small RNA set construction with multiple tissues from Davidia involucrata Baill.</title>
        <authorList>
            <person name="Yang H."/>
            <person name="Zhou C."/>
            <person name="Li G."/>
            <person name="Wang J."/>
            <person name="Gao P."/>
            <person name="Wang M."/>
            <person name="Wang R."/>
            <person name="Zhao Y."/>
        </authorList>
    </citation>
    <scope>NUCLEOTIDE SEQUENCE</scope>
    <source>
        <tissue evidence="15">Mixed with DoveR01_LX</tissue>
    </source>
</reference>